<comment type="similarity">
    <text evidence="2 6">Belongs to the ABC-3 integral membrane protein family.</text>
</comment>
<dbReference type="AlphaFoldDB" id="A0A4R7Z7S5"/>
<feature type="transmembrane region" description="Helical" evidence="7">
    <location>
        <begin position="38"/>
        <end position="57"/>
    </location>
</feature>
<dbReference type="RefSeq" id="WP_111571061.1">
    <property type="nucleotide sequence ID" value="NZ_QLME01000002.1"/>
</dbReference>
<evidence type="ECO:0000256" key="1">
    <source>
        <dbReference type="ARBA" id="ARBA00004141"/>
    </source>
</evidence>
<dbReference type="CDD" id="cd06550">
    <property type="entry name" value="TM_ABC_iron-siderophores_like"/>
    <property type="match status" value="1"/>
</dbReference>
<gene>
    <name evidence="8" type="ORF">C8C77_101144</name>
</gene>
<dbReference type="EMBL" id="SODA01000001">
    <property type="protein sequence ID" value="TDW07672.1"/>
    <property type="molecule type" value="Genomic_DNA"/>
</dbReference>
<sequence>MIDAILNYQFMQNAFFAAILASTACGLIGTIIVEKKLVMLSGGIAHTSFGGIGLGYLLNIEPIYGAFGFAVAASLAIASIRRKIGTGSDTLIGMFWSLGMALGVLFIGFTPGYPPDISSYLFGDILTVRRMDVWLMAALTVFMILAISSLFNYWKAYLFDEEFLRVLGVKSSLLENFLFVMIALAIVILIRVVGIVLVIALLTAPPAAARLYTDDLKKIMGLAIIFGLIFSFSGLTFSYYYDLPSGAVIIITAALFYFGSVIIKKKNTAIQ</sequence>
<dbReference type="Proteomes" id="UP000294697">
    <property type="component" value="Unassembled WGS sequence"/>
</dbReference>
<keyword evidence="5 7" id="KW-0472">Membrane</keyword>
<dbReference type="PANTHER" id="PTHR30477">
    <property type="entry name" value="ABC-TRANSPORTER METAL-BINDING PROTEIN"/>
    <property type="match status" value="1"/>
</dbReference>
<dbReference type="GO" id="GO:0055085">
    <property type="term" value="P:transmembrane transport"/>
    <property type="evidence" value="ECO:0007669"/>
    <property type="project" value="InterPro"/>
</dbReference>
<protein>
    <submittedName>
        <fullName evidence="8">Zinc transport system permease protein</fullName>
    </submittedName>
</protein>
<feature type="transmembrane region" description="Helical" evidence="7">
    <location>
        <begin position="133"/>
        <end position="154"/>
    </location>
</feature>
<keyword evidence="3 6" id="KW-0812">Transmembrane</keyword>
<feature type="transmembrane region" description="Helical" evidence="7">
    <location>
        <begin position="63"/>
        <end position="80"/>
    </location>
</feature>
<reference evidence="8 9" key="1">
    <citation type="submission" date="2019-03" db="EMBL/GenBank/DDBJ databases">
        <title>Subsurface microbial communities from deep shales in Ohio and West Virginia, USA.</title>
        <authorList>
            <person name="Wrighton K."/>
        </authorList>
    </citation>
    <scope>NUCLEOTIDE SEQUENCE [LARGE SCALE GENOMIC DNA]</scope>
    <source>
        <strain evidence="8 9">MSL9.2</strain>
    </source>
</reference>
<evidence type="ECO:0000256" key="2">
    <source>
        <dbReference type="ARBA" id="ARBA00008034"/>
    </source>
</evidence>
<evidence type="ECO:0000256" key="7">
    <source>
        <dbReference type="SAM" id="Phobius"/>
    </source>
</evidence>
<dbReference type="GO" id="GO:0010043">
    <property type="term" value="P:response to zinc ion"/>
    <property type="evidence" value="ECO:0007669"/>
    <property type="project" value="TreeGrafter"/>
</dbReference>
<feature type="transmembrane region" description="Helical" evidence="7">
    <location>
        <begin position="246"/>
        <end position="263"/>
    </location>
</feature>
<dbReference type="InterPro" id="IPR037294">
    <property type="entry name" value="ABC_BtuC-like"/>
</dbReference>
<evidence type="ECO:0000256" key="5">
    <source>
        <dbReference type="ARBA" id="ARBA00023136"/>
    </source>
</evidence>
<accession>A0A4R7Z7S5</accession>
<feature type="transmembrane region" description="Helical" evidence="7">
    <location>
        <begin position="92"/>
        <end position="113"/>
    </location>
</feature>
<dbReference type="InterPro" id="IPR001626">
    <property type="entry name" value="ABC_TroCD"/>
</dbReference>
<dbReference type="SUPFAM" id="SSF81345">
    <property type="entry name" value="ABC transporter involved in vitamin B12 uptake, BtuC"/>
    <property type="match status" value="1"/>
</dbReference>
<evidence type="ECO:0000313" key="9">
    <source>
        <dbReference type="Proteomes" id="UP000294697"/>
    </source>
</evidence>
<dbReference type="GO" id="GO:0043190">
    <property type="term" value="C:ATP-binding cassette (ABC) transporter complex"/>
    <property type="evidence" value="ECO:0007669"/>
    <property type="project" value="InterPro"/>
</dbReference>
<dbReference type="Pfam" id="PF00950">
    <property type="entry name" value="ABC-3"/>
    <property type="match status" value="1"/>
</dbReference>
<keyword evidence="6" id="KW-0813">Transport</keyword>
<organism evidence="8 9">
    <name type="scientific">Halanaerobium saccharolyticum</name>
    <dbReference type="NCBI Taxonomy" id="43595"/>
    <lineage>
        <taxon>Bacteria</taxon>
        <taxon>Bacillati</taxon>
        <taxon>Bacillota</taxon>
        <taxon>Clostridia</taxon>
        <taxon>Halanaerobiales</taxon>
        <taxon>Halanaerobiaceae</taxon>
        <taxon>Halanaerobium</taxon>
    </lineage>
</organism>
<dbReference type="OrthoDB" id="9798540at2"/>
<comment type="caution">
    <text evidence="8">The sequence shown here is derived from an EMBL/GenBank/DDBJ whole genome shotgun (WGS) entry which is preliminary data.</text>
</comment>
<feature type="transmembrane region" description="Helical" evidence="7">
    <location>
        <begin position="14"/>
        <end position="33"/>
    </location>
</feature>
<feature type="transmembrane region" description="Helical" evidence="7">
    <location>
        <begin position="219"/>
        <end position="240"/>
    </location>
</feature>
<evidence type="ECO:0000313" key="8">
    <source>
        <dbReference type="EMBL" id="TDW07672.1"/>
    </source>
</evidence>
<dbReference type="Gene3D" id="1.10.3470.10">
    <property type="entry name" value="ABC transporter involved in vitamin B12 uptake, BtuC"/>
    <property type="match status" value="1"/>
</dbReference>
<evidence type="ECO:0000256" key="4">
    <source>
        <dbReference type="ARBA" id="ARBA00022989"/>
    </source>
</evidence>
<dbReference type="PANTHER" id="PTHR30477:SF18">
    <property type="entry name" value="METAL TRANSPORT SYSTEM MEMBRANE PROTEIN CT_417-RELATED"/>
    <property type="match status" value="1"/>
</dbReference>
<evidence type="ECO:0000256" key="6">
    <source>
        <dbReference type="RuleBase" id="RU003943"/>
    </source>
</evidence>
<proteinExistence type="inferred from homology"/>
<keyword evidence="4 7" id="KW-1133">Transmembrane helix</keyword>
<name>A0A4R7Z7S5_9FIRM</name>
<evidence type="ECO:0000256" key="3">
    <source>
        <dbReference type="ARBA" id="ARBA00022692"/>
    </source>
</evidence>
<comment type="subcellular location">
    <subcellularLocation>
        <location evidence="6">Cell membrane</location>
        <topology evidence="6">Multi-pass membrane protein</topology>
    </subcellularLocation>
    <subcellularLocation>
        <location evidence="1">Membrane</location>
        <topology evidence="1">Multi-pass membrane protein</topology>
    </subcellularLocation>
</comment>